<dbReference type="Gene3D" id="3.30.1880.10">
    <property type="entry name" value="protein ne1242 domain like"/>
    <property type="match status" value="1"/>
</dbReference>
<dbReference type="PROSITE" id="PS51257">
    <property type="entry name" value="PROKAR_LIPOPROTEIN"/>
    <property type="match status" value="1"/>
</dbReference>
<sequence length="99" mass="10757">MLSRRKLLMTGAAAVACGAVIGWNALAAQTDFDEIYAGRRIHGKGELIFVDGDVVHVMRNADGSYSTSINHYESFTSLRDAARRAVDTLGDLRPVTHAH</sequence>
<accession>A0A428YVV1</accession>
<feature type="signal peptide" evidence="2">
    <location>
        <begin position="1"/>
        <end position="27"/>
    </location>
</feature>
<dbReference type="InterPro" id="IPR010928">
    <property type="entry name" value="MelC1"/>
</dbReference>
<dbReference type="InterPro" id="IPR006311">
    <property type="entry name" value="TAT_signal"/>
</dbReference>
<dbReference type="Pfam" id="PF06236">
    <property type="entry name" value="MelC1"/>
    <property type="match status" value="1"/>
</dbReference>
<gene>
    <name evidence="3" type="ORF">DMH04_40715</name>
</gene>
<evidence type="ECO:0000313" key="4">
    <source>
        <dbReference type="Proteomes" id="UP000287547"/>
    </source>
</evidence>
<reference evidence="3 4" key="1">
    <citation type="submission" date="2018-05" db="EMBL/GenBank/DDBJ databases">
        <title>Evolution of GPA BGCs.</title>
        <authorList>
            <person name="Waglechner N."/>
            <person name="Wright G.D."/>
        </authorList>
    </citation>
    <scope>NUCLEOTIDE SEQUENCE [LARGE SCALE GENOMIC DNA]</scope>
    <source>
        <strain evidence="3 4">A82846</strain>
    </source>
</reference>
<dbReference type="EMBL" id="QHKI01000053">
    <property type="protein sequence ID" value="RSM73902.1"/>
    <property type="molecule type" value="Genomic_DNA"/>
</dbReference>
<keyword evidence="2" id="KW-0732">Signal</keyword>
<proteinExistence type="inferred from homology"/>
<dbReference type="RefSeq" id="WP_037265081.1">
    <property type="nucleotide sequence ID" value="NZ_QHKI01000053.1"/>
</dbReference>
<dbReference type="AlphaFoldDB" id="A0A428YVV1"/>
<feature type="chain" id="PRO_5019544717" evidence="2">
    <location>
        <begin position="28"/>
        <end position="99"/>
    </location>
</feature>
<evidence type="ECO:0000256" key="1">
    <source>
        <dbReference type="ARBA" id="ARBA00009871"/>
    </source>
</evidence>
<dbReference type="GO" id="GO:0042438">
    <property type="term" value="P:melanin biosynthetic process"/>
    <property type="evidence" value="ECO:0007669"/>
    <property type="project" value="InterPro"/>
</dbReference>
<dbReference type="InterPro" id="IPR023199">
    <property type="entry name" value="GriE/MELC1_sf"/>
</dbReference>
<name>A0A428YVV1_KIBAR</name>
<dbReference type="GO" id="GO:0005507">
    <property type="term" value="F:copper ion binding"/>
    <property type="evidence" value="ECO:0007669"/>
    <property type="project" value="InterPro"/>
</dbReference>
<comment type="similarity">
    <text evidence="1">Belongs to the melC1 family.</text>
</comment>
<dbReference type="PROSITE" id="PS51318">
    <property type="entry name" value="TAT"/>
    <property type="match status" value="1"/>
</dbReference>
<evidence type="ECO:0000256" key="2">
    <source>
        <dbReference type="SAM" id="SignalP"/>
    </source>
</evidence>
<dbReference type="OrthoDB" id="3405860at2"/>
<dbReference type="Proteomes" id="UP000287547">
    <property type="component" value="Unassembled WGS sequence"/>
</dbReference>
<organism evidence="3 4">
    <name type="scientific">Kibdelosporangium aridum</name>
    <dbReference type="NCBI Taxonomy" id="2030"/>
    <lineage>
        <taxon>Bacteria</taxon>
        <taxon>Bacillati</taxon>
        <taxon>Actinomycetota</taxon>
        <taxon>Actinomycetes</taxon>
        <taxon>Pseudonocardiales</taxon>
        <taxon>Pseudonocardiaceae</taxon>
        <taxon>Kibdelosporangium</taxon>
    </lineage>
</organism>
<protein>
    <submittedName>
        <fullName evidence="3">Tyrosinase</fullName>
    </submittedName>
</protein>
<evidence type="ECO:0000313" key="3">
    <source>
        <dbReference type="EMBL" id="RSM73902.1"/>
    </source>
</evidence>
<comment type="caution">
    <text evidence="3">The sequence shown here is derived from an EMBL/GenBank/DDBJ whole genome shotgun (WGS) entry which is preliminary data.</text>
</comment>